<dbReference type="KEGG" id="daur:Daura_13525"/>
<gene>
    <name evidence="2" type="ORF">Daura_13525</name>
</gene>
<dbReference type="Proteomes" id="UP001058003">
    <property type="component" value="Chromosome"/>
</dbReference>
<name>A0A9Q9IPT2_9ACTN</name>
<dbReference type="Pfam" id="PF18029">
    <property type="entry name" value="Glyoxalase_6"/>
    <property type="match status" value="2"/>
</dbReference>
<dbReference type="PANTHER" id="PTHR35908">
    <property type="entry name" value="HYPOTHETICAL FUSION PROTEIN"/>
    <property type="match status" value="1"/>
</dbReference>
<dbReference type="CDD" id="cd06587">
    <property type="entry name" value="VOC"/>
    <property type="match status" value="1"/>
</dbReference>
<dbReference type="InterPro" id="IPR041581">
    <property type="entry name" value="Glyoxalase_6"/>
</dbReference>
<dbReference type="EMBL" id="CP073767">
    <property type="protein sequence ID" value="UWZ57090.1"/>
    <property type="molecule type" value="Genomic_DNA"/>
</dbReference>
<dbReference type="SUPFAM" id="SSF54593">
    <property type="entry name" value="Glyoxalase/Bleomycin resistance protein/Dihydroxybiphenyl dioxygenase"/>
    <property type="match status" value="2"/>
</dbReference>
<dbReference type="PANTHER" id="PTHR35908:SF1">
    <property type="entry name" value="CONSERVED PROTEIN"/>
    <property type="match status" value="1"/>
</dbReference>
<feature type="domain" description="Glyoxalase-like" evidence="1">
    <location>
        <begin position="7"/>
        <end position="121"/>
    </location>
</feature>
<protein>
    <submittedName>
        <fullName evidence="2">VOC family protein</fullName>
    </submittedName>
</protein>
<keyword evidence="3" id="KW-1185">Reference proteome</keyword>
<proteinExistence type="predicted"/>
<evidence type="ECO:0000259" key="1">
    <source>
        <dbReference type="Pfam" id="PF18029"/>
    </source>
</evidence>
<dbReference type="RefSeq" id="WP_033361356.1">
    <property type="nucleotide sequence ID" value="NZ_CP073767.1"/>
</dbReference>
<evidence type="ECO:0000313" key="3">
    <source>
        <dbReference type="Proteomes" id="UP001058003"/>
    </source>
</evidence>
<feature type="domain" description="Glyoxalase-like" evidence="1">
    <location>
        <begin position="135"/>
        <end position="239"/>
    </location>
</feature>
<evidence type="ECO:0000313" key="2">
    <source>
        <dbReference type="EMBL" id="UWZ57090.1"/>
    </source>
</evidence>
<organism evidence="2 3">
    <name type="scientific">Dactylosporangium aurantiacum</name>
    <dbReference type="NCBI Taxonomy" id="35754"/>
    <lineage>
        <taxon>Bacteria</taxon>
        <taxon>Bacillati</taxon>
        <taxon>Actinomycetota</taxon>
        <taxon>Actinomycetes</taxon>
        <taxon>Micromonosporales</taxon>
        <taxon>Micromonosporaceae</taxon>
        <taxon>Dactylosporangium</taxon>
    </lineage>
</organism>
<dbReference type="AlphaFoldDB" id="A0A9Q9IPT2"/>
<dbReference type="InterPro" id="IPR029068">
    <property type="entry name" value="Glyas_Bleomycin-R_OHBP_Dase"/>
</dbReference>
<accession>A0A9Q9IPT2</accession>
<sequence>MIGNLVAVVLDAAEHRALAAFYRDLTGWPLSPAAPPSRPDAGGRAALDAGDGWTVGFQHAPDHRPPRWPGQERPQQAHLDLRVPDLEPALRRAESLGGTLLRRNDRWLTVADPAGHPFDLCWQPGAPGVQLLGPVLDCPDPLLLSFFYTALLGKPLTYSDDDNAMIGEPGTRPVLFQRVAGYAPPRWPDPAHPRQLHLDVTADDLDEAERAALSLGATTAAAGPSCRVLLDPAGKPFYLHKAR</sequence>
<dbReference type="OrthoDB" id="4211373at2"/>
<reference evidence="2" key="1">
    <citation type="submission" date="2021-04" db="EMBL/GenBank/DDBJ databases">
        <title>Dactylosporangium aurantiacum NRRL B-8018 full assembly.</title>
        <authorList>
            <person name="Hartkoorn R.C."/>
            <person name="Beaudoing E."/>
            <person name="Hot D."/>
        </authorList>
    </citation>
    <scope>NUCLEOTIDE SEQUENCE</scope>
    <source>
        <strain evidence="2">NRRL B-8018</strain>
    </source>
</reference>
<dbReference type="Gene3D" id="3.10.180.10">
    <property type="entry name" value="2,3-Dihydroxybiphenyl 1,2-Dioxygenase, domain 1"/>
    <property type="match status" value="2"/>
</dbReference>